<proteinExistence type="predicted"/>
<dbReference type="InterPro" id="IPR023631">
    <property type="entry name" value="Amidase_dom"/>
</dbReference>
<dbReference type="PANTHER" id="PTHR42678">
    <property type="entry name" value="AMIDASE"/>
    <property type="match status" value="1"/>
</dbReference>
<keyword evidence="4" id="KW-1185">Reference proteome</keyword>
<evidence type="ECO:0000259" key="2">
    <source>
        <dbReference type="Pfam" id="PF01425"/>
    </source>
</evidence>
<feature type="domain" description="Amidase" evidence="2">
    <location>
        <begin position="63"/>
        <end position="363"/>
    </location>
</feature>
<keyword evidence="1" id="KW-0732">Signal</keyword>
<dbReference type="AlphaFoldDB" id="A0A9W8X9G1"/>
<dbReference type="Pfam" id="PF01425">
    <property type="entry name" value="Amidase"/>
    <property type="match status" value="1"/>
</dbReference>
<dbReference type="EMBL" id="JAPEUX010000010">
    <property type="protein sequence ID" value="KAJ4344495.1"/>
    <property type="molecule type" value="Genomic_DNA"/>
</dbReference>
<gene>
    <name evidence="3" type="ORF">N0V89_012238</name>
</gene>
<dbReference type="NCBIfam" id="NF005127">
    <property type="entry name" value="PRK06565.1"/>
    <property type="match status" value="1"/>
</dbReference>
<accession>A0A9W8X9G1</accession>
<evidence type="ECO:0000256" key="1">
    <source>
        <dbReference type="SAM" id="SignalP"/>
    </source>
</evidence>
<evidence type="ECO:0000313" key="3">
    <source>
        <dbReference type="EMBL" id="KAJ4344495.1"/>
    </source>
</evidence>
<dbReference type="PANTHER" id="PTHR42678:SF11">
    <property type="entry name" value="AMIDASE FAMILY PROTEIN"/>
    <property type="match status" value="1"/>
</dbReference>
<dbReference type="SUPFAM" id="SSF75304">
    <property type="entry name" value="Amidase signature (AS) enzymes"/>
    <property type="match status" value="1"/>
</dbReference>
<dbReference type="RefSeq" id="XP_056064947.1">
    <property type="nucleotide sequence ID" value="XM_056220960.1"/>
</dbReference>
<dbReference type="Gene3D" id="3.90.1300.10">
    <property type="entry name" value="Amidase signature (AS) domain"/>
    <property type="match status" value="1"/>
</dbReference>
<protein>
    <recommendedName>
        <fullName evidence="2">Amidase domain-containing protein</fullName>
    </recommendedName>
</protein>
<dbReference type="GeneID" id="80915768"/>
<reference evidence="3" key="1">
    <citation type="submission" date="2022-10" db="EMBL/GenBank/DDBJ databases">
        <title>Tapping the CABI collections for fungal endophytes: first genome assemblies for Collariella, Neodidymelliopsis, Ascochyta clinopodiicola, Didymella pomorum, Didymosphaeria variabile, Neocosmospora piperis and Neocucurbitaria cava.</title>
        <authorList>
            <person name="Hill R."/>
        </authorList>
    </citation>
    <scope>NUCLEOTIDE SEQUENCE</scope>
    <source>
        <strain evidence="3">IMI 356815</strain>
    </source>
</reference>
<dbReference type="OrthoDB" id="566138at2759"/>
<feature type="chain" id="PRO_5040962120" description="Amidase domain-containing protein" evidence="1">
    <location>
        <begin position="24"/>
        <end position="702"/>
    </location>
</feature>
<feature type="signal peptide" evidence="1">
    <location>
        <begin position="1"/>
        <end position="23"/>
    </location>
</feature>
<dbReference type="InterPro" id="IPR036928">
    <property type="entry name" value="AS_sf"/>
</dbReference>
<comment type="caution">
    <text evidence="3">The sequence shown here is derived from an EMBL/GenBank/DDBJ whole genome shotgun (WGS) entry which is preliminary data.</text>
</comment>
<name>A0A9W8X9G1_9PLEO</name>
<dbReference type="Proteomes" id="UP001140513">
    <property type="component" value="Unassembled WGS sequence"/>
</dbReference>
<sequence length="702" mass="76169">MVEIPTRNVRKCFLFGLLSLASAYPVPPTTLSIVEATIEDLQGALSSGRTNAVKLLAKHLNRIARYSRRGPELNAVPVLNPTMFDAAQASDEFRAQNGGKIRSLLEGLPFTVKDSYMLAGLPVAAGSPAFQNLTAHDDAFTVGQLKKAGAVAIGKTTMPPMANGGMQRGLYGRANSPYNEDFLTAAMGSGSSNGCGTSTAASMAAFGMAEETVSSGRSPASNNGLVAYTPSRGLLSIRGNWPLQVIADVAVPHTRTVGDMLAVLDVLMTTDNDTFSDFWRGQPYVTLPRVEDVRPDFFFTLANATALAGKRIGVPKMYIGGEDPAAIPVYSRDSVIELWRDARKTLESLGATVEEVDFPAVTNYDRPPAHNEVGTKWPLPSYYNGSSGPNYTDINGYAWDNFLYMVNDTSSFTTLLDVNASLIFPQIPGTLPDRYGNTFNNRTSSYDDLVEAVARRNGRNIYDFPGLDAHLQALEDRRKRDLEDWMVEKCLDLVVWPAAGDIGHEDAETNVTASEITWRNGVARSNGNAAIRQLGIPTVNVMMGALSDIHMPMDLTFASKAYDDMALLSYGYAFEQAHKQRFAPPRTPALDTDLIYTNGESKYSGSTEAPELHVQVARIDNFTISISGHVAHHTSSEVEVSVDGISTQVFPCGDETWTITAQTTPWYADEFPRVSIPDEGLAMVVVVVSAPNGRSDGSMFFI</sequence>
<organism evidence="3 4">
    <name type="scientific">Didymosphaeria variabile</name>
    <dbReference type="NCBI Taxonomy" id="1932322"/>
    <lineage>
        <taxon>Eukaryota</taxon>
        <taxon>Fungi</taxon>
        <taxon>Dikarya</taxon>
        <taxon>Ascomycota</taxon>
        <taxon>Pezizomycotina</taxon>
        <taxon>Dothideomycetes</taxon>
        <taxon>Pleosporomycetidae</taxon>
        <taxon>Pleosporales</taxon>
        <taxon>Massarineae</taxon>
        <taxon>Didymosphaeriaceae</taxon>
        <taxon>Didymosphaeria</taxon>
    </lineage>
</organism>
<evidence type="ECO:0000313" key="4">
    <source>
        <dbReference type="Proteomes" id="UP001140513"/>
    </source>
</evidence>